<dbReference type="SMART" id="SM00849">
    <property type="entry name" value="Lactamase_B"/>
    <property type="match status" value="1"/>
</dbReference>
<dbReference type="InterPro" id="IPR001279">
    <property type="entry name" value="Metallo-B-lactamas"/>
</dbReference>
<name>A0ABD5RB59_9EURY</name>
<evidence type="ECO:0000259" key="1">
    <source>
        <dbReference type="PROSITE" id="PS51841"/>
    </source>
</evidence>
<dbReference type="PANTHER" id="PTHR30619">
    <property type="entry name" value="DNA INTERNALIZATION/COMPETENCE PROTEIN COMEC/REC2"/>
    <property type="match status" value="1"/>
</dbReference>
<organism evidence="2 3">
    <name type="scientific">Salinirubrum litoreum</name>
    <dbReference type="NCBI Taxonomy" id="1126234"/>
    <lineage>
        <taxon>Archaea</taxon>
        <taxon>Methanobacteriati</taxon>
        <taxon>Methanobacteriota</taxon>
        <taxon>Stenosarchaea group</taxon>
        <taxon>Halobacteria</taxon>
        <taxon>Halobacteriales</taxon>
        <taxon>Haloferacaceae</taxon>
        <taxon>Salinirubrum</taxon>
    </lineage>
</organism>
<feature type="domain" description="LTD" evidence="1">
    <location>
        <begin position="342"/>
        <end position="469"/>
    </location>
</feature>
<sequence>MSVSSRSIQVASVVVLIVLAGCLGGAGPADPSTTPTAESTAQPTATAEGTLEVHFINVGQSVSTLVVGPTGETMLIDTGHYNDDGEYVLSYLKAHDIDQIDYLVVSHNDADHIGGNAAIIEYYETQADGIGAIYDPGIAASTQTYESYLDAVEEHDVTLYQTREGDTIPFEGATVDVFGPPDPYLEDEERNENSIVLKLTHGQTSLLFTGDAEDDQEQYLIDTYGAQLNSTVMKAGHHGSSSSTSGAILDAADPQAVIISSAYDSQYGHPTDEVLTRLSDRSIPAFWTATHGNIVLVSDGQGVSVQTQTDAPTTATQLKEGSPIEPGMDGEVTERVRYGGTAVTAATSTAVTDGGTPTGQLEITEINADAEGDDGENLNDEYVVFENTGDGPLDIGGWTVSDEAGKTYTVPSGVTLEAGSQVTLHTGSGEDTATDLYWGQGSPVWNNGGDTVIVRNSDGDIVREEQYDG</sequence>
<dbReference type="PROSITE" id="PS51841">
    <property type="entry name" value="LTD"/>
    <property type="match status" value="1"/>
</dbReference>
<dbReference type="InterPro" id="IPR036415">
    <property type="entry name" value="Lamin_tail_dom_sf"/>
</dbReference>
<dbReference type="InterPro" id="IPR035681">
    <property type="entry name" value="ComA-like_MBL"/>
</dbReference>
<proteinExistence type="predicted"/>
<dbReference type="EMBL" id="JBHSKX010000002">
    <property type="protein sequence ID" value="MFC5367208.1"/>
    <property type="molecule type" value="Genomic_DNA"/>
</dbReference>
<dbReference type="Proteomes" id="UP001596201">
    <property type="component" value="Unassembled WGS sequence"/>
</dbReference>
<gene>
    <name evidence="2" type="ORF">ACFPJ5_09660</name>
</gene>
<dbReference type="SUPFAM" id="SSF74853">
    <property type="entry name" value="Lamin A/C globular tail domain"/>
    <property type="match status" value="1"/>
</dbReference>
<dbReference type="RefSeq" id="WP_227229472.1">
    <property type="nucleotide sequence ID" value="NZ_JAJCVJ010000002.1"/>
</dbReference>
<dbReference type="SUPFAM" id="SSF56281">
    <property type="entry name" value="Metallo-hydrolase/oxidoreductase"/>
    <property type="match status" value="1"/>
</dbReference>
<dbReference type="Pfam" id="PF00932">
    <property type="entry name" value="LTD"/>
    <property type="match status" value="1"/>
</dbReference>
<evidence type="ECO:0000313" key="3">
    <source>
        <dbReference type="Proteomes" id="UP001596201"/>
    </source>
</evidence>
<dbReference type="Pfam" id="PF00753">
    <property type="entry name" value="Lactamase_B"/>
    <property type="match status" value="1"/>
</dbReference>
<dbReference type="PROSITE" id="PS51257">
    <property type="entry name" value="PROKAR_LIPOPROTEIN"/>
    <property type="match status" value="1"/>
</dbReference>
<dbReference type="InterPro" id="IPR036866">
    <property type="entry name" value="RibonucZ/Hydroxyglut_hydro"/>
</dbReference>
<dbReference type="Gene3D" id="2.60.40.1260">
    <property type="entry name" value="Lamin Tail domain"/>
    <property type="match status" value="1"/>
</dbReference>
<keyword evidence="3" id="KW-1185">Reference proteome</keyword>
<comment type="caution">
    <text evidence="2">The sequence shown here is derived from an EMBL/GenBank/DDBJ whole genome shotgun (WGS) entry which is preliminary data.</text>
</comment>
<dbReference type="Gene3D" id="3.60.15.10">
    <property type="entry name" value="Ribonuclease Z/Hydroxyacylglutathione hydrolase-like"/>
    <property type="match status" value="1"/>
</dbReference>
<reference evidence="2 3" key="1">
    <citation type="journal article" date="2019" name="Int. J. Syst. Evol. Microbiol.">
        <title>The Global Catalogue of Microorganisms (GCM) 10K type strain sequencing project: providing services to taxonomists for standard genome sequencing and annotation.</title>
        <authorList>
            <consortium name="The Broad Institute Genomics Platform"/>
            <consortium name="The Broad Institute Genome Sequencing Center for Infectious Disease"/>
            <person name="Wu L."/>
            <person name="Ma J."/>
        </authorList>
    </citation>
    <scope>NUCLEOTIDE SEQUENCE [LARGE SCALE GENOMIC DNA]</scope>
    <source>
        <strain evidence="2 3">CGMCC 1.12237</strain>
    </source>
</reference>
<accession>A0ABD5RB59</accession>
<dbReference type="InterPro" id="IPR001322">
    <property type="entry name" value="Lamin_tail_dom"/>
</dbReference>
<protein>
    <submittedName>
        <fullName evidence="2">Lamin tail domain-containing protein</fullName>
    </submittedName>
</protein>
<dbReference type="InterPro" id="IPR052159">
    <property type="entry name" value="Competence_DNA_uptake"/>
</dbReference>
<dbReference type="AlphaFoldDB" id="A0ABD5RB59"/>
<dbReference type="PANTHER" id="PTHR30619:SF1">
    <property type="entry name" value="RECOMBINATION PROTEIN 2"/>
    <property type="match status" value="1"/>
</dbReference>
<dbReference type="CDD" id="cd07731">
    <property type="entry name" value="ComA-like_MBL-fold"/>
    <property type="match status" value="1"/>
</dbReference>
<evidence type="ECO:0000313" key="2">
    <source>
        <dbReference type="EMBL" id="MFC5367208.1"/>
    </source>
</evidence>